<dbReference type="Pfam" id="PF04717">
    <property type="entry name" value="Phage_base_V"/>
    <property type="match status" value="1"/>
</dbReference>
<dbReference type="NCBIfam" id="TIGR01646">
    <property type="entry name" value="vgr_GE"/>
    <property type="match status" value="1"/>
</dbReference>
<reference evidence="5" key="2">
    <citation type="journal article" date="2023" name="Plant Pathol.">
        <title>Dismantling and reorganizing Pseudomonas marginalis sensu#lato.</title>
        <authorList>
            <person name="Sawada H."/>
            <person name="Fujikawa T."/>
            <person name="Satou M."/>
        </authorList>
    </citation>
    <scope>NUCLEOTIDE SEQUENCE</scope>
    <source>
        <strain evidence="5">MAFF 301350</strain>
    </source>
</reference>
<name>A0A9Q3ACP7_9PSED</name>
<evidence type="ECO:0000259" key="3">
    <source>
        <dbReference type="Pfam" id="PF04717"/>
    </source>
</evidence>
<dbReference type="InterPro" id="IPR006533">
    <property type="entry name" value="T6SS_Vgr_RhsGE"/>
</dbReference>
<feature type="region of interest" description="Disordered" evidence="2">
    <location>
        <begin position="569"/>
        <end position="588"/>
    </location>
</feature>
<comment type="similarity">
    <text evidence="1">Belongs to the VgrG protein family.</text>
</comment>
<sequence>MSRQSDLRFTFEPESSPARFDVIEFKLEEGLSTPFKLTLELSSHDANVDFAGLLDNPAVFTLWRHEHAVRFVHGLVSSVTVGQSGFRRTCYRVVVEPQLARLDLCSNWRIFQQLTVPQIIDKVLGLHHLFDREQIITAAHQPREYCVQAGETDLHFIARLAAEEGLLYTFKHSAKGHRLIHTDRVLGLGQIGPDHDCAVIYAGSAGGDQALPAITRFDYTEQVRTARQVQRDYTFTHPRYNQQHEAVGRDLQRQSGTYERYDFPGRYKRDAAGKPFTQNRLLALRNDARIAVAIGDNARLQPGLGFDLHEHPREAFNTHWRTISIAHHGIQHSSQEEEAGENTLGTRYTQTAHLIDGRADWKAALLHKPRIDGPQTATVVGPPGEEIYCDEWGRVKLSFPWDRESQNNDTSSCWVRVSQGWAGTTWGAMAIPRIGQEVIVSYLDGDADQPLIIGRTFRAANLPPYKLPQHKTRMTIKSQSHKGQGFNELRFEDELGQEEVFIHAQKDQNSVVKHDQTTRVGNDRSDHIEHDEKIHVGRDRSEVVGNDEHIRIGQDASLAVGRNQTLTVEKDRSESVGNNRHDRTTANHTLETGGNVEHIVQGQYRLEVGKAIEHCAERILLQASHSLVLEGPGGSLCIDASGITLNGVAIHLKGPVDMTSAGMGTTLITTGSPNIAQAMDQICGRRADGTCFREPCNCTARGAS</sequence>
<dbReference type="InterPro" id="IPR050708">
    <property type="entry name" value="T6SS_VgrG/RHS"/>
</dbReference>
<dbReference type="InterPro" id="IPR006531">
    <property type="entry name" value="Gp5/Vgr_OB"/>
</dbReference>
<feature type="domain" description="Gp5/Type VI secretion system Vgr protein OB-fold" evidence="3">
    <location>
        <begin position="390"/>
        <end position="456"/>
    </location>
</feature>
<feature type="domain" description="Gp5/Type VI secretion system Vgr C-terminal trimerisation" evidence="4">
    <location>
        <begin position="474"/>
        <end position="577"/>
    </location>
</feature>
<dbReference type="Pfam" id="PF22178">
    <property type="entry name" value="Gp5_trimer_C"/>
    <property type="match status" value="1"/>
</dbReference>
<feature type="compositionally biased region" description="Basic and acidic residues" evidence="2">
    <location>
        <begin position="569"/>
        <end position="585"/>
    </location>
</feature>
<dbReference type="AlphaFoldDB" id="A0A9Q3ACP7"/>
<proteinExistence type="inferred from homology"/>
<evidence type="ECO:0000256" key="2">
    <source>
        <dbReference type="SAM" id="MobiDB-lite"/>
    </source>
</evidence>
<dbReference type="Proteomes" id="UP001106592">
    <property type="component" value="Unassembled WGS sequence"/>
</dbReference>
<reference evidence="5" key="1">
    <citation type="journal article" date="2022" name="Int. J. Syst. Evol. Microbiol.">
        <title>Pseudomonas aegrilactucae sp. nov. and Pseudomonas morbosilactucae sp. nov., pathogens causing bacterial rot of lettuce in Japan.</title>
        <authorList>
            <person name="Sawada H."/>
            <person name="Fujikawa T."/>
            <person name="Satou M."/>
        </authorList>
    </citation>
    <scope>NUCLEOTIDE SEQUENCE</scope>
    <source>
        <strain evidence="5">MAFF 301350</strain>
    </source>
</reference>
<organism evidence="5 6">
    <name type="scientific">Pseudomonas aegrilactucae</name>
    <dbReference type="NCBI Taxonomy" id="2854028"/>
    <lineage>
        <taxon>Bacteria</taxon>
        <taxon>Pseudomonadati</taxon>
        <taxon>Pseudomonadota</taxon>
        <taxon>Gammaproteobacteria</taxon>
        <taxon>Pseudomonadales</taxon>
        <taxon>Pseudomonadaceae</taxon>
        <taxon>Pseudomonas</taxon>
    </lineage>
</organism>
<dbReference type="NCBIfam" id="TIGR03361">
    <property type="entry name" value="VI_Rhs_Vgr"/>
    <property type="match status" value="1"/>
</dbReference>
<comment type="caution">
    <text evidence="5">The sequence shown here is derived from an EMBL/GenBank/DDBJ whole genome shotgun (WGS) entry which is preliminary data.</text>
</comment>
<dbReference type="InterPro" id="IPR017847">
    <property type="entry name" value="T6SS_RhsGE_Vgr_subset"/>
</dbReference>
<evidence type="ECO:0000313" key="6">
    <source>
        <dbReference type="Proteomes" id="UP001106592"/>
    </source>
</evidence>
<dbReference type="RefSeq" id="WP_217974719.1">
    <property type="nucleotide sequence ID" value="NZ_JAHTBI010000023.1"/>
</dbReference>
<evidence type="ECO:0000259" key="4">
    <source>
        <dbReference type="Pfam" id="PF22178"/>
    </source>
</evidence>
<evidence type="ECO:0000313" key="5">
    <source>
        <dbReference type="EMBL" id="MBV6286890.1"/>
    </source>
</evidence>
<dbReference type="EMBL" id="JAHTBI010000023">
    <property type="protein sequence ID" value="MBV6286890.1"/>
    <property type="molecule type" value="Genomic_DNA"/>
</dbReference>
<protein>
    <submittedName>
        <fullName evidence="5">Type VI secretion system tip protein VgrG</fullName>
    </submittedName>
</protein>
<dbReference type="PANTHER" id="PTHR32305">
    <property type="match status" value="1"/>
</dbReference>
<keyword evidence="6" id="KW-1185">Reference proteome</keyword>
<dbReference type="Pfam" id="PF05954">
    <property type="entry name" value="Phage_GPD"/>
    <property type="match status" value="1"/>
</dbReference>
<evidence type="ECO:0000256" key="1">
    <source>
        <dbReference type="ARBA" id="ARBA00005558"/>
    </source>
</evidence>
<dbReference type="PANTHER" id="PTHR32305:SF11">
    <property type="entry name" value="TYPE VI SECRETION SYSTEM SPIKE PROTEIN VGRG3"/>
    <property type="match status" value="1"/>
</dbReference>
<gene>
    <name evidence="5" type="primary">vgrG</name>
    <name evidence="5" type="ORF">KUO17_07550</name>
</gene>
<accession>A0A9Q3ACP7</accession>
<dbReference type="InterPro" id="IPR054030">
    <property type="entry name" value="Gp5_Vgr_C"/>
</dbReference>